<feature type="compositionally biased region" description="Basic and acidic residues" evidence="7">
    <location>
        <begin position="270"/>
        <end position="288"/>
    </location>
</feature>
<dbReference type="AlphaFoldDB" id="A0A3P1SHU2"/>
<keyword evidence="3 6" id="KW-0521">NADP</keyword>
<feature type="binding site" evidence="6">
    <location>
        <begin position="163"/>
        <end position="168"/>
    </location>
    <ligand>
        <name>NAD(+)</name>
        <dbReference type="ChEBI" id="CHEBI:57540"/>
    </ligand>
</feature>
<dbReference type="Proteomes" id="UP000280444">
    <property type="component" value="Unassembled WGS sequence"/>
</dbReference>
<dbReference type="EMBL" id="RQZF01000001">
    <property type="protein sequence ID" value="RRC96530.1"/>
    <property type="molecule type" value="Genomic_DNA"/>
</dbReference>
<name>A0A3P1SHU2_9ACTO</name>
<dbReference type="OrthoDB" id="9774737at2"/>
<dbReference type="GO" id="GO:0006741">
    <property type="term" value="P:NADP+ biosynthetic process"/>
    <property type="evidence" value="ECO:0007669"/>
    <property type="project" value="UniProtKB-UniRule"/>
</dbReference>
<comment type="cofactor">
    <cofactor evidence="6">
        <name>a divalent metal cation</name>
        <dbReference type="ChEBI" id="CHEBI:60240"/>
    </cofactor>
</comment>
<comment type="similarity">
    <text evidence="6">Belongs to the NAD kinase family.</text>
</comment>
<dbReference type="EC" id="2.7.1.23" evidence="6"/>
<evidence type="ECO:0000256" key="7">
    <source>
        <dbReference type="SAM" id="MobiDB-lite"/>
    </source>
</evidence>
<feature type="binding site" evidence="6">
    <location>
        <begin position="48"/>
        <end position="49"/>
    </location>
    <ligand>
        <name>NAD(+)</name>
        <dbReference type="ChEBI" id="CHEBI:57540"/>
    </ligand>
</feature>
<evidence type="ECO:0000256" key="6">
    <source>
        <dbReference type="HAMAP-Rule" id="MF_00361"/>
    </source>
</evidence>
<feature type="active site" description="Proton acceptor" evidence="6">
    <location>
        <position position="48"/>
    </location>
</feature>
<reference evidence="8 9" key="1">
    <citation type="submission" date="2018-11" db="EMBL/GenBank/DDBJ databases">
        <title>Genomes From Bacteria Associated with the Canine Oral Cavity: a Test Case for Automated Genome-Based Taxonomic Assignment.</title>
        <authorList>
            <person name="Coil D.A."/>
            <person name="Jospin G."/>
            <person name="Darling A.E."/>
            <person name="Wallis C."/>
            <person name="Davis I.J."/>
            <person name="Harris S."/>
            <person name="Eisen J.A."/>
            <person name="Holcombe L.J."/>
            <person name="O'Flynn C."/>
        </authorList>
    </citation>
    <scope>NUCLEOTIDE SEQUENCE [LARGE SCALE GENOMIC DNA]</scope>
    <source>
        <strain evidence="8 9">OH770</strain>
    </source>
</reference>
<gene>
    <name evidence="6" type="primary">nadK</name>
    <name evidence="8" type="ORF">EII11_00055</name>
</gene>
<dbReference type="Pfam" id="PF20143">
    <property type="entry name" value="NAD_kinase_C"/>
    <property type="match status" value="1"/>
</dbReference>
<dbReference type="HAMAP" id="MF_00361">
    <property type="entry name" value="NAD_kinase"/>
    <property type="match status" value="1"/>
</dbReference>
<sequence length="294" mass="31945">MVVRHVHRPDAIAAAEVARRELEAYGIEVLPENCTDCEVDLVLALGGDGTILAAADLARTHDVPLLGVNMGHMGFLAEVSGEGIPKVIEQLARNDYRVDTRMTLDVTVRFPDGSEVHDWALNEAVLIHTDVAHPVQLALVVDGQDVSTYGADGIILATPTGSTAYSFSAGGPVVWPDTEAIVISPLAAHGLFTRPLVVGPSSVVEVIVLEHDWSAPEMWCDGLRQTTAPVGTSIITRVGQRPVRLVRLDDTPFSTRLVHKFHLPVRGWRQRQENRSHQDTELLGEHNQRTGAHG</sequence>
<organism evidence="8 9">
    <name type="scientific">Schaalia canis</name>
    <dbReference type="NCBI Taxonomy" id="100469"/>
    <lineage>
        <taxon>Bacteria</taxon>
        <taxon>Bacillati</taxon>
        <taxon>Actinomycetota</taxon>
        <taxon>Actinomycetes</taxon>
        <taxon>Actinomycetales</taxon>
        <taxon>Actinomycetaceae</taxon>
        <taxon>Schaalia</taxon>
    </lineage>
</organism>
<dbReference type="InterPro" id="IPR002504">
    <property type="entry name" value="NADK"/>
</dbReference>
<keyword evidence="6" id="KW-0547">Nucleotide-binding</keyword>
<protein>
    <recommendedName>
        <fullName evidence="6">NAD kinase</fullName>
        <ecNumber evidence="6">2.7.1.23</ecNumber>
    </recommendedName>
    <alternativeName>
        <fullName evidence="6">ATP-dependent NAD kinase</fullName>
    </alternativeName>
</protein>
<dbReference type="InterPro" id="IPR016064">
    <property type="entry name" value="NAD/diacylglycerol_kinase_sf"/>
</dbReference>
<dbReference type="GO" id="GO:0003951">
    <property type="term" value="F:NAD+ kinase activity"/>
    <property type="evidence" value="ECO:0007669"/>
    <property type="project" value="UniProtKB-UniRule"/>
</dbReference>
<proteinExistence type="inferred from homology"/>
<dbReference type="InterPro" id="IPR017437">
    <property type="entry name" value="ATP-NAD_kinase_PpnK-typ_C"/>
</dbReference>
<comment type="catalytic activity">
    <reaction evidence="5 6">
        <text>NAD(+) + ATP = ADP + NADP(+) + H(+)</text>
        <dbReference type="Rhea" id="RHEA:18629"/>
        <dbReference type="ChEBI" id="CHEBI:15378"/>
        <dbReference type="ChEBI" id="CHEBI:30616"/>
        <dbReference type="ChEBI" id="CHEBI:57540"/>
        <dbReference type="ChEBI" id="CHEBI:58349"/>
        <dbReference type="ChEBI" id="CHEBI:456216"/>
        <dbReference type="EC" id="2.7.1.23"/>
    </reaction>
</comment>
<dbReference type="GO" id="GO:0005524">
    <property type="term" value="F:ATP binding"/>
    <property type="evidence" value="ECO:0007669"/>
    <property type="project" value="UniProtKB-KW"/>
</dbReference>
<dbReference type="GO" id="GO:0005737">
    <property type="term" value="C:cytoplasm"/>
    <property type="evidence" value="ECO:0007669"/>
    <property type="project" value="UniProtKB-SubCell"/>
</dbReference>
<dbReference type="InterPro" id="IPR017438">
    <property type="entry name" value="ATP-NAD_kinase_N"/>
</dbReference>
<keyword evidence="9" id="KW-1185">Reference proteome</keyword>
<keyword evidence="1 6" id="KW-0808">Transferase</keyword>
<comment type="caution">
    <text evidence="8">The sequence shown here is derived from an EMBL/GenBank/DDBJ whole genome shotgun (WGS) entry which is preliminary data.</text>
</comment>
<evidence type="ECO:0000256" key="2">
    <source>
        <dbReference type="ARBA" id="ARBA00022777"/>
    </source>
</evidence>
<keyword evidence="6" id="KW-0963">Cytoplasm</keyword>
<keyword evidence="4 6" id="KW-0520">NAD</keyword>
<comment type="caution">
    <text evidence="6">Lacks conserved residue(s) required for the propagation of feature annotation.</text>
</comment>
<dbReference type="GO" id="GO:0046872">
    <property type="term" value="F:metal ion binding"/>
    <property type="evidence" value="ECO:0007669"/>
    <property type="project" value="UniProtKB-UniRule"/>
</dbReference>
<evidence type="ECO:0000256" key="1">
    <source>
        <dbReference type="ARBA" id="ARBA00022679"/>
    </source>
</evidence>
<comment type="function">
    <text evidence="6">Involved in the regulation of the intracellular balance of NAD and NADP, and is a key enzyme in the biosynthesis of NADP. Catalyzes specifically the phosphorylation on 2'-hydroxyl of the adenosine moiety of NAD to yield NADP.</text>
</comment>
<accession>A0A3P1SHU2</accession>
<feature type="binding site" evidence="6">
    <location>
        <begin position="122"/>
        <end position="123"/>
    </location>
    <ligand>
        <name>NAD(+)</name>
        <dbReference type="ChEBI" id="CHEBI:57540"/>
    </ligand>
</feature>
<dbReference type="Pfam" id="PF01513">
    <property type="entry name" value="NAD_kinase"/>
    <property type="match status" value="1"/>
</dbReference>
<feature type="binding site" evidence="6">
    <location>
        <position position="152"/>
    </location>
    <ligand>
        <name>NAD(+)</name>
        <dbReference type="ChEBI" id="CHEBI:57540"/>
    </ligand>
</feature>
<evidence type="ECO:0000313" key="9">
    <source>
        <dbReference type="Proteomes" id="UP000280444"/>
    </source>
</evidence>
<dbReference type="SUPFAM" id="SSF111331">
    <property type="entry name" value="NAD kinase/diacylglycerol kinase-like"/>
    <property type="match status" value="1"/>
</dbReference>
<dbReference type="RefSeq" id="WP_124868210.1">
    <property type="nucleotide sequence ID" value="NZ_RQZF01000001.1"/>
</dbReference>
<dbReference type="PANTHER" id="PTHR20275:SF0">
    <property type="entry name" value="NAD KINASE"/>
    <property type="match status" value="1"/>
</dbReference>
<feature type="binding site" evidence="6">
    <location>
        <position position="133"/>
    </location>
    <ligand>
        <name>NAD(+)</name>
        <dbReference type="ChEBI" id="CHEBI:57540"/>
    </ligand>
</feature>
<dbReference type="NCBIfam" id="NF002892">
    <property type="entry name" value="PRK03372.1"/>
    <property type="match status" value="1"/>
</dbReference>
<keyword evidence="2 6" id="KW-0418">Kinase</keyword>
<dbReference type="GO" id="GO:0051287">
    <property type="term" value="F:NAD binding"/>
    <property type="evidence" value="ECO:0007669"/>
    <property type="project" value="UniProtKB-ARBA"/>
</dbReference>
<dbReference type="Gene3D" id="2.60.200.30">
    <property type="entry name" value="Probable inorganic polyphosphate/atp-NAD kinase, domain 2"/>
    <property type="match status" value="1"/>
</dbReference>
<dbReference type="PANTHER" id="PTHR20275">
    <property type="entry name" value="NAD KINASE"/>
    <property type="match status" value="1"/>
</dbReference>
<evidence type="ECO:0000313" key="8">
    <source>
        <dbReference type="EMBL" id="RRC96530.1"/>
    </source>
</evidence>
<feature type="binding site" evidence="6">
    <location>
        <position position="187"/>
    </location>
    <ligand>
        <name>NAD(+)</name>
        <dbReference type="ChEBI" id="CHEBI:57540"/>
    </ligand>
</feature>
<evidence type="ECO:0000256" key="3">
    <source>
        <dbReference type="ARBA" id="ARBA00022857"/>
    </source>
</evidence>
<comment type="subcellular location">
    <subcellularLocation>
        <location evidence="6">Cytoplasm</location>
    </subcellularLocation>
</comment>
<evidence type="ECO:0000256" key="4">
    <source>
        <dbReference type="ARBA" id="ARBA00023027"/>
    </source>
</evidence>
<dbReference type="GO" id="GO:0019674">
    <property type="term" value="P:NAD+ metabolic process"/>
    <property type="evidence" value="ECO:0007669"/>
    <property type="project" value="InterPro"/>
</dbReference>
<evidence type="ECO:0000256" key="5">
    <source>
        <dbReference type="ARBA" id="ARBA00047925"/>
    </source>
</evidence>
<keyword evidence="6" id="KW-0067">ATP-binding</keyword>
<dbReference type="Gene3D" id="3.40.50.10330">
    <property type="entry name" value="Probable inorganic polyphosphate/atp-NAD kinase, domain 1"/>
    <property type="match status" value="1"/>
</dbReference>
<feature type="region of interest" description="Disordered" evidence="7">
    <location>
        <begin position="269"/>
        <end position="294"/>
    </location>
</feature>